<dbReference type="AlphaFoldDB" id="A0A0R1RL66"/>
<comment type="caution">
    <text evidence="2">The sequence shown here is derived from an EMBL/GenBank/DDBJ whole genome shotgun (WGS) entry which is preliminary data.</text>
</comment>
<evidence type="ECO:0000256" key="1">
    <source>
        <dbReference type="SAM" id="MobiDB-lite"/>
    </source>
</evidence>
<dbReference type="PATRIC" id="fig|1114972.6.peg.504"/>
<reference evidence="2 3" key="1">
    <citation type="journal article" date="2015" name="Genome Announc.">
        <title>Expanding the biotechnology potential of lactobacilli through comparative genomics of 213 strains and associated genera.</title>
        <authorList>
            <person name="Sun Z."/>
            <person name="Harris H.M."/>
            <person name="McCann A."/>
            <person name="Guo C."/>
            <person name="Argimon S."/>
            <person name="Zhang W."/>
            <person name="Yang X."/>
            <person name="Jeffery I.B."/>
            <person name="Cooney J.C."/>
            <person name="Kagawa T.F."/>
            <person name="Liu W."/>
            <person name="Song Y."/>
            <person name="Salvetti E."/>
            <person name="Wrobel A."/>
            <person name="Rasinkangas P."/>
            <person name="Parkhill J."/>
            <person name="Rea M.C."/>
            <person name="O'Sullivan O."/>
            <person name="Ritari J."/>
            <person name="Douillard F.P."/>
            <person name="Paul Ross R."/>
            <person name="Yang R."/>
            <person name="Briner A.E."/>
            <person name="Felis G.E."/>
            <person name="de Vos W.M."/>
            <person name="Barrangou R."/>
            <person name="Klaenhammer T.R."/>
            <person name="Caufield P.W."/>
            <person name="Cui Y."/>
            <person name="Zhang H."/>
            <person name="O'Toole P.W."/>
        </authorList>
    </citation>
    <scope>NUCLEOTIDE SEQUENCE [LARGE SCALE GENOMIC DNA]</scope>
    <source>
        <strain evidence="2 3">DSM 15814</strain>
    </source>
</reference>
<protein>
    <submittedName>
        <fullName evidence="2">Uncharacterized protein</fullName>
    </submittedName>
</protein>
<sequence>MRLRRPETPFQGTGLSLLKPGVFNLDYEPKYTSHKSSRNTKRPNSRRQVLPTWNSVSGQLHFYHNLADYLQKIVKY</sequence>
<dbReference type="Proteomes" id="UP000051999">
    <property type="component" value="Unassembled WGS sequence"/>
</dbReference>
<dbReference type="RefSeq" id="WP_152323440.1">
    <property type="nucleotide sequence ID" value="NZ_AUAW01000001.1"/>
</dbReference>
<proteinExistence type="predicted"/>
<organism evidence="2 3">
    <name type="scientific">Furfurilactobacillus rossiae DSM 15814</name>
    <dbReference type="NCBI Taxonomy" id="1114972"/>
    <lineage>
        <taxon>Bacteria</taxon>
        <taxon>Bacillati</taxon>
        <taxon>Bacillota</taxon>
        <taxon>Bacilli</taxon>
        <taxon>Lactobacillales</taxon>
        <taxon>Lactobacillaceae</taxon>
        <taxon>Furfurilactobacillus</taxon>
    </lineage>
</organism>
<evidence type="ECO:0000313" key="2">
    <source>
        <dbReference type="EMBL" id="KRL57484.1"/>
    </source>
</evidence>
<evidence type="ECO:0000313" key="3">
    <source>
        <dbReference type="Proteomes" id="UP000051999"/>
    </source>
</evidence>
<keyword evidence="3" id="KW-1185">Reference proteome</keyword>
<accession>A0A0R1RL66</accession>
<dbReference type="EMBL" id="AZFF01000001">
    <property type="protein sequence ID" value="KRL57484.1"/>
    <property type="molecule type" value="Genomic_DNA"/>
</dbReference>
<feature type="compositionally biased region" description="Basic residues" evidence="1">
    <location>
        <begin position="32"/>
        <end position="45"/>
    </location>
</feature>
<feature type="region of interest" description="Disordered" evidence="1">
    <location>
        <begin position="29"/>
        <end position="48"/>
    </location>
</feature>
<gene>
    <name evidence="2" type="ORF">FD35_GL000505</name>
</gene>
<name>A0A0R1RL66_9LACO</name>